<accession>A0ABP9SQB2</accession>
<reference evidence="2" key="1">
    <citation type="journal article" date="2019" name="Int. J. Syst. Evol. Microbiol.">
        <title>The Global Catalogue of Microorganisms (GCM) 10K type strain sequencing project: providing services to taxonomists for standard genome sequencing and annotation.</title>
        <authorList>
            <consortium name="The Broad Institute Genomics Platform"/>
            <consortium name="The Broad Institute Genome Sequencing Center for Infectious Disease"/>
            <person name="Wu L."/>
            <person name="Ma J."/>
        </authorList>
    </citation>
    <scope>NUCLEOTIDE SEQUENCE [LARGE SCALE GENOMIC DNA]</scope>
    <source>
        <strain evidence="2">JCM 18304</strain>
    </source>
</reference>
<gene>
    <name evidence="1" type="ORF">GCM10023322_79180</name>
</gene>
<sequence>MAKPATTGTPLTRYGNRAVRLLPRPVTPTATATRPAAVTPAATIRTMIVCLPDELPRDTLTAHQLDRHFGVTGTLFAGFWATPALHRWQRTHLIGPRQGRPTCCAGGPVKLLDLAGMRHAAGLGAGIRYQQWTHVVHGTRPATPWPVFHARHLADPSRYPMDTAQADYHNQPRVNAIRMHNAVTYGAQQLDLAELEMFQAGLVAYQHYRAVDVLVRDAVLTAQGATLAPDSDAFTHRVTYLEQAHRYLDSLEPTQRLLTITL</sequence>
<dbReference type="Proteomes" id="UP001501570">
    <property type="component" value="Unassembled WGS sequence"/>
</dbReference>
<protein>
    <submittedName>
        <fullName evidence="1">Uncharacterized protein</fullName>
    </submittedName>
</protein>
<organism evidence="1 2">
    <name type="scientific">Rugosimonospora acidiphila</name>
    <dbReference type="NCBI Taxonomy" id="556531"/>
    <lineage>
        <taxon>Bacteria</taxon>
        <taxon>Bacillati</taxon>
        <taxon>Actinomycetota</taxon>
        <taxon>Actinomycetes</taxon>
        <taxon>Micromonosporales</taxon>
        <taxon>Micromonosporaceae</taxon>
        <taxon>Rugosimonospora</taxon>
    </lineage>
</organism>
<comment type="caution">
    <text evidence="1">The sequence shown here is derived from an EMBL/GenBank/DDBJ whole genome shotgun (WGS) entry which is preliminary data.</text>
</comment>
<proteinExistence type="predicted"/>
<dbReference type="RefSeq" id="WP_345638647.1">
    <property type="nucleotide sequence ID" value="NZ_BAABJQ010000045.1"/>
</dbReference>
<dbReference type="EMBL" id="BAABJQ010000045">
    <property type="protein sequence ID" value="GAA5200718.1"/>
    <property type="molecule type" value="Genomic_DNA"/>
</dbReference>
<name>A0ABP9SQB2_9ACTN</name>
<evidence type="ECO:0000313" key="1">
    <source>
        <dbReference type="EMBL" id="GAA5200718.1"/>
    </source>
</evidence>
<keyword evidence="2" id="KW-1185">Reference proteome</keyword>
<evidence type="ECO:0000313" key="2">
    <source>
        <dbReference type="Proteomes" id="UP001501570"/>
    </source>
</evidence>